<protein>
    <submittedName>
        <fullName evidence="1">Uncharacterized protein</fullName>
    </submittedName>
</protein>
<sequence length="151" mass="16245">MTAEDRFRVIDELLGRPFPAHETTDGFASSGPGHHVVVLQASQDFWDDPDDDVVEAAEREIDDAFESAVSALTARWGKPEPIDLGRYLPSEEPAPEPLRQLCGLSGQLLLWRRPAGRWAGLAVGQADREFPIMLIAAVGAAGAPFVAGGGR</sequence>
<organism evidence="1 2">
    <name type="scientific">Actinoplanes octamycinicus</name>
    <dbReference type="NCBI Taxonomy" id="135948"/>
    <lineage>
        <taxon>Bacteria</taxon>
        <taxon>Bacillati</taxon>
        <taxon>Actinomycetota</taxon>
        <taxon>Actinomycetes</taxon>
        <taxon>Micromonosporales</taxon>
        <taxon>Micromonosporaceae</taxon>
        <taxon>Actinoplanes</taxon>
    </lineage>
</organism>
<evidence type="ECO:0000313" key="1">
    <source>
        <dbReference type="EMBL" id="MBB4745297.1"/>
    </source>
</evidence>
<dbReference type="RefSeq" id="WP_185045569.1">
    <property type="nucleotide sequence ID" value="NZ_BAABFG010000005.1"/>
</dbReference>
<reference evidence="1 2" key="1">
    <citation type="submission" date="2020-08" db="EMBL/GenBank/DDBJ databases">
        <title>Sequencing the genomes of 1000 actinobacteria strains.</title>
        <authorList>
            <person name="Klenk H.-P."/>
        </authorList>
    </citation>
    <scope>NUCLEOTIDE SEQUENCE [LARGE SCALE GENOMIC DNA]</scope>
    <source>
        <strain evidence="1 2">DSM 45809</strain>
    </source>
</reference>
<comment type="caution">
    <text evidence="1">The sequence shown here is derived from an EMBL/GenBank/DDBJ whole genome shotgun (WGS) entry which is preliminary data.</text>
</comment>
<dbReference type="EMBL" id="JACHNB010000001">
    <property type="protein sequence ID" value="MBB4745297.1"/>
    <property type="molecule type" value="Genomic_DNA"/>
</dbReference>
<name>A0A7W7H807_9ACTN</name>
<gene>
    <name evidence="1" type="ORF">BJY16_008756</name>
</gene>
<keyword evidence="2" id="KW-1185">Reference proteome</keyword>
<dbReference type="AlphaFoldDB" id="A0A7W7H807"/>
<proteinExistence type="predicted"/>
<evidence type="ECO:0000313" key="2">
    <source>
        <dbReference type="Proteomes" id="UP000546162"/>
    </source>
</evidence>
<accession>A0A7W7H807</accession>
<dbReference type="Proteomes" id="UP000546162">
    <property type="component" value="Unassembled WGS sequence"/>
</dbReference>